<dbReference type="InterPro" id="IPR007877">
    <property type="entry name" value="DUF707"/>
</dbReference>
<dbReference type="eggNOG" id="ENOG502QQAA">
    <property type="taxonomic scope" value="Eukaryota"/>
</dbReference>
<dbReference type="AlphaFoldDB" id="C1E457"/>
<evidence type="ECO:0000256" key="1">
    <source>
        <dbReference type="SAM" id="MobiDB-lite"/>
    </source>
</evidence>
<dbReference type="GeneID" id="8243082"/>
<feature type="region of interest" description="Disordered" evidence="1">
    <location>
        <begin position="1"/>
        <end position="28"/>
    </location>
</feature>
<reference evidence="2 3" key="1">
    <citation type="journal article" date="2009" name="Science">
        <title>Green evolution and dynamic adaptations revealed by genomes of the marine picoeukaryotes Micromonas.</title>
        <authorList>
            <person name="Worden A.Z."/>
            <person name="Lee J.H."/>
            <person name="Mock T."/>
            <person name="Rouze P."/>
            <person name="Simmons M.P."/>
            <person name="Aerts A.L."/>
            <person name="Allen A.E."/>
            <person name="Cuvelier M.L."/>
            <person name="Derelle E."/>
            <person name="Everett M.V."/>
            <person name="Foulon E."/>
            <person name="Grimwood J."/>
            <person name="Gundlach H."/>
            <person name="Henrissat B."/>
            <person name="Napoli C."/>
            <person name="McDonald S.M."/>
            <person name="Parker M.S."/>
            <person name="Rombauts S."/>
            <person name="Salamov A."/>
            <person name="Von Dassow P."/>
            <person name="Badger J.H."/>
            <person name="Coutinho P.M."/>
            <person name="Demir E."/>
            <person name="Dubchak I."/>
            <person name="Gentemann C."/>
            <person name="Eikrem W."/>
            <person name="Gready J.E."/>
            <person name="John U."/>
            <person name="Lanier W."/>
            <person name="Lindquist E.A."/>
            <person name="Lucas S."/>
            <person name="Mayer K.F."/>
            <person name="Moreau H."/>
            <person name="Not F."/>
            <person name="Otillar R."/>
            <person name="Panaud O."/>
            <person name="Pangilinan J."/>
            <person name="Paulsen I."/>
            <person name="Piegu B."/>
            <person name="Poliakov A."/>
            <person name="Robbens S."/>
            <person name="Schmutz J."/>
            <person name="Toulza E."/>
            <person name="Wyss T."/>
            <person name="Zelensky A."/>
            <person name="Zhou K."/>
            <person name="Armbrust E.V."/>
            <person name="Bhattacharya D."/>
            <person name="Goodenough U.W."/>
            <person name="Van de Peer Y."/>
            <person name="Grigoriev I.V."/>
        </authorList>
    </citation>
    <scope>NUCLEOTIDE SEQUENCE [LARGE SCALE GENOMIC DNA]</scope>
    <source>
        <strain evidence="3">RCC299 / NOUM17</strain>
    </source>
</reference>
<feature type="compositionally biased region" description="Basic and acidic residues" evidence="1">
    <location>
        <begin position="1"/>
        <end position="10"/>
    </location>
</feature>
<dbReference type="EMBL" id="CP001325">
    <property type="protein sequence ID" value="ACO62668.1"/>
    <property type="molecule type" value="Genomic_DNA"/>
</dbReference>
<name>C1E457_MICCC</name>
<evidence type="ECO:0000313" key="2">
    <source>
        <dbReference type="EMBL" id="ACO62668.1"/>
    </source>
</evidence>
<feature type="non-terminal residue" evidence="2">
    <location>
        <position position="1"/>
    </location>
</feature>
<dbReference type="OrthoDB" id="9985979at2759"/>
<dbReference type="RefSeq" id="XP_002501410.1">
    <property type="nucleotide sequence ID" value="XM_002501364.1"/>
</dbReference>
<sequence>NRKAPRRDSGESSTTWRPAPPRPRNSLPARIRARTSDLRARRLWGNPADDPNNTQRNLLVLTVGMKQKAGVDSIVRAFDLTQFTVVLFHYDGAVDGWDDLPWSEDAIHVSAKKQSKWWFAKRFLHPDVVEPYDFVFLWDEDIDVVTDSFDASEYLRIARDNGLHISQPALVSGRGAWPITSAVEGVEMHRRGVDWNGAPCPDAQGNPRDVPPCAAYVEIMVPVFSRRSWRCVWTMIQNDLTHGWGLDLTWHRCAADPGGNLSAVDAMGVVDAQGVRHKAEPTLKEQGEGGVGLDGADAVGRRRAAEWDAYNSRWKTPMLQELHEQLLEHDEQFAEHHEGESGTD</sequence>
<dbReference type="Proteomes" id="UP000002009">
    <property type="component" value="Chromosome 4"/>
</dbReference>
<dbReference type="PANTHER" id="PTHR31210">
    <property type="entry name" value="OS06G0731900 PROTEIN"/>
    <property type="match status" value="1"/>
</dbReference>
<dbReference type="PANTHER" id="PTHR31210:SF43">
    <property type="entry name" value="STORAGE PROTEIN-RELATED"/>
    <property type="match status" value="1"/>
</dbReference>
<dbReference type="STRING" id="296587.C1E457"/>
<accession>C1E457</accession>
<organism evidence="2 3">
    <name type="scientific">Micromonas commoda (strain RCC299 / NOUM17 / CCMP2709)</name>
    <name type="common">Picoplanktonic green alga</name>
    <dbReference type="NCBI Taxonomy" id="296587"/>
    <lineage>
        <taxon>Eukaryota</taxon>
        <taxon>Viridiplantae</taxon>
        <taxon>Chlorophyta</taxon>
        <taxon>Mamiellophyceae</taxon>
        <taxon>Mamiellales</taxon>
        <taxon>Mamiellaceae</taxon>
        <taxon>Micromonas</taxon>
    </lineage>
</organism>
<dbReference type="InParanoid" id="C1E457"/>
<dbReference type="FunCoup" id="C1E457">
    <property type="interactions" value="184"/>
</dbReference>
<dbReference type="Pfam" id="PF05212">
    <property type="entry name" value="DUF707"/>
    <property type="match status" value="1"/>
</dbReference>
<gene>
    <name evidence="2" type="ORF">MICPUN_80702</name>
</gene>
<evidence type="ECO:0000313" key="3">
    <source>
        <dbReference type="Proteomes" id="UP000002009"/>
    </source>
</evidence>
<keyword evidence="3" id="KW-1185">Reference proteome</keyword>
<dbReference type="OMA" id="RERCNHE"/>
<protein>
    <submittedName>
        <fullName evidence="2">Uncharacterized protein</fullName>
    </submittedName>
</protein>
<dbReference type="KEGG" id="mis:MICPUN_80702"/>
<proteinExistence type="predicted"/>